<accession>A0ABT2LSI0</accession>
<sequence>MAKETERKFLVASDAWRGEAAEVLTIRQFYLFIGPDRSLRVRLKEGRATLALKFGAHVRVRDEYEYSVPLAEARQMEAFALGSIIEKARHLVRHHGYLYEVDVFAGSLSGLVIAELETAEAVADEDLPPWLGLEITGEPAYYNASLAVDGLPECAE</sequence>
<gene>
    <name evidence="2" type="ORF">N5A92_13915</name>
</gene>
<dbReference type="RefSeq" id="WP_260903735.1">
    <property type="nucleotide sequence ID" value="NZ_JAOCZP010000004.1"/>
</dbReference>
<reference evidence="2 3" key="1">
    <citation type="submission" date="2022-09" db="EMBL/GenBank/DDBJ databases">
        <title>Chelativorans salina sp. nov., a novel slightly halophilic bacterium isolated from a saline lake sediment enrichment.</title>
        <authorList>
            <person name="Gao L."/>
            <person name="Fang B.-Z."/>
            <person name="Li W.-J."/>
        </authorList>
    </citation>
    <scope>NUCLEOTIDE SEQUENCE [LARGE SCALE GENOMIC DNA]</scope>
    <source>
        <strain evidence="2 3">EGI FJ00035</strain>
    </source>
</reference>
<evidence type="ECO:0000259" key="1">
    <source>
        <dbReference type="PROSITE" id="PS51707"/>
    </source>
</evidence>
<dbReference type="Gene3D" id="2.40.320.10">
    <property type="entry name" value="Hypothetical Protein Pfu-838710-001"/>
    <property type="match status" value="1"/>
</dbReference>
<dbReference type="CDD" id="cd07891">
    <property type="entry name" value="CYTH-like_CthTTM-like_1"/>
    <property type="match status" value="1"/>
</dbReference>
<comment type="caution">
    <text evidence="2">The sequence shown here is derived from an EMBL/GenBank/DDBJ whole genome shotgun (WGS) entry which is preliminary data.</text>
</comment>
<dbReference type="PROSITE" id="PS51707">
    <property type="entry name" value="CYTH"/>
    <property type="match status" value="1"/>
</dbReference>
<dbReference type="Pfam" id="PF01928">
    <property type="entry name" value="CYTH"/>
    <property type="match status" value="1"/>
</dbReference>
<dbReference type="Proteomes" id="UP001320831">
    <property type="component" value="Unassembled WGS sequence"/>
</dbReference>
<dbReference type="SMART" id="SM01118">
    <property type="entry name" value="CYTH"/>
    <property type="match status" value="1"/>
</dbReference>
<dbReference type="InterPro" id="IPR023577">
    <property type="entry name" value="CYTH_domain"/>
</dbReference>
<dbReference type="InterPro" id="IPR033469">
    <property type="entry name" value="CYTH-like_dom_sf"/>
</dbReference>
<name>A0ABT2LSI0_9HYPH</name>
<dbReference type="PIRSF" id="PIRSF016487">
    <property type="entry name" value="CYTH_UCP016487"/>
    <property type="match status" value="1"/>
</dbReference>
<keyword evidence="3" id="KW-1185">Reference proteome</keyword>
<dbReference type="PANTHER" id="PTHR40114">
    <property type="entry name" value="SLR0698 PROTEIN"/>
    <property type="match status" value="1"/>
</dbReference>
<organism evidence="2 3">
    <name type="scientific">Chelativorans salis</name>
    <dbReference type="NCBI Taxonomy" id="2978478"/>
    <lineage>
        <taxon>Bacteria</taxon>
        <taxon>Pseudomonadati</taxon>
        <taxon>Pseudomonadota</taxon>
        <taxon>Alphaproteobacteria</taxon>
        <taxon>Hyphomicrobiales</taxon>
        <taxon>Phyllobacteriaceae</taxon>
        <taxon>Chelativorans</taxon>
    </lineage>
</organism>
<dbReference type="SUPFAM" id="SSF55154">
    <property type="entry name" value="CYTH-like phosphatases"/>
    <property type="match status" value="1"/>
</dbReference>
<feature type="domain" description="CYTH" evidence="1">
    <location>
        <begin position="2"/>
        <end position="148"/>
    </location>
</feature>
<evidence type="ECO:0000313" key="3">
    <source>
        <dbReference type="Proteomes" id="UP001320831"/>
    </source>
</evidence>
<evidence type="ECO:0000313" key="2">
    <source>
        <dbReference type="EMBL" id="MCT7376129.1"/>
    </source>
</evidence>
<dbReference type="PANTHER" id="PTHR40114:SF1">
    <property type="entry name" value="SLR0698 PROTEIN"/>
    <property type="match status" value="1"/>
</dbReference>
<protein>
    <submittedName>
        <fullName evidence="2">CYTH domain-containing protein</fullName>
    </submittedName>
</protein>
<dbReference type="InterPro" id="IPR012042">
    <property type="entry name" value="NeuTTM/CthTTM-like"/>
</dbReference>
<proteinExistence type="predicted"/>
<dbReference type="EMBL" id="JAOCZP010000004">
    <property type="protein sequence ID" value="MCT7376129.1"/>
    <property type="molecule type" value="Genomic_DNA"/>
</dbReference>